<dbReference type="EMBL" id="KZ820052">
    <property type="protein sequence ID" value="PWN49428.1"/>
    <property type="molecule type" value="Genomic_DNA"/>
</dbReference>
<evidence type="ECO:0000313" key="1">
    <source>
        <dbReference type="EMBL" id="PWN49428.1"/>
    </source>
</evidence>
<dbReference type="Proteomes" id="UP000245626">
    <property type="component" value="Unassembled WGS sequence"/>
</dbReference>
<organism evidence="1 2">
    <name type="scientific">Violaceomyces palustris</name>
    <dbReference type="NCBI Taxonomy" id="1673888"/>
    <lineage>
        <taxon>Eukaryota</taxon>
        <taxon>Fungi</taxon>
        <taxon>Dikarya</taxon>
        <taxon>Basidiomycota</taxon>
        <taxon>Ustilaginomycotina</taxon>
        <taxon>Ustilaginomycetes</taxon>
        <taxon>Violaceomycetales</taxon>
        <taxon>Violaceomycetaceae</taxon>
        <taxon>Violaceomyces</taxon>
    </lineage>
</organism>
<gene>
    <name evidence="1" type="ORF">IE53DRAFT_145980</name>
</gene>
<protein>
    <submittedName>
        <fullName evidence="1">Uncharacterized protein</fullName>
    </submittedName>
</protein>
<accession>A0ACD0NUB0</accession>
<proteinExistence type="predicted"/>
<keyword evidence="2" id="KW-1185">Reference proteome</keyword>
<name>A0ACD0NUB0_9BASI</name>
<sequence>MTMSTSIKQEDPQVKQEDQNVKAEQEQDELWAPEEEGAGPTRRRTRNQPKDPRQINFGKLLRPSRANRYTIGDLYSKLKDKHIDIEPEYQRTAVWPDSKSSALIESIYRHYYVPPILFSTRYDEIGLQKFTCIDGKQRITAIAKFIEGEIPVIEPVSNKRFWFKEYFEKEEDGKKVKVKRNPVIAQAQKQRFLNESITAVEYDDLTEGEERDMFSRVQMGVTLSTAEKLGAHLGPWPDFIRMLVKKYFDPSLDKVVIDGARSKSYFFMGQICMLIRNARSEKFLPSANHLNNFLSHSEDGPDDHFKEEVSGVFRRLIELASHETYGACLKPEKKFTIQGREMKKPLAPIEFVYAAYLVWKFKESATLSQLYQLIQGMKLAVRPQFKDVMFNTRTAEVIRSYIDTAPLPPRLPEDNETPTGKGKRKRRREVEDDDESYRPTPPRAAAHARRPPARLSPEPDAGLLGNGHGPGRS</sequence>
<evidence type="ECO:0000313" key="2">
    <source>
        <dbReference type="Proteomes" id="UP000245626"/>
    </source>
</evidence>
<reference evidence="1 2" key="1">
    <citation type="journal article" date="2018" name="Mol. Biol. Evol.">
        <title>Broad Genomic Sampling Reveals a Smut Pathogenic Ancestry of the Fungal Clade Ustilaginomycotina.</title>
        <authorList>
            <person name="Kijpornyongpan T."/>
            <person name="Mondo S.J."/>
            <person name="Barry K."/>
            <person name="Sandor L."/>
            <person name="Lee J."/>
            <person name="Lipzen A."/>
            <person name="Pangilinan J."/>
            <person name="LaButti K."/>
            <person name="Hainaut M."/>
            <person name="Henrissat B."/>
            <person name="Grigoriev I.V."/>
            <person name="Spatafora J.W."/>
            <person name="Aime M.C."/>
        </authorList>
    </citation>
    <scope>NUCLEOTIDE SEQUENCE [LARGE SCALE GENOMIC DNA]</scope>
    <source>
        <strain evidence="1 2">SA 807</strain>
    </source>
</reference>